<evidence type="ECO:0000313" key="1">
    <source>
        <dbReference type="EMBL" id="MFB9211599.1"/>
    </source>
</evidence>
<gene>
    <name evidence="1" type="ORF">ACFFUR_07265</name>
</gene>
<protein>
    <submittedName>
        <fullName evidence="1">Type IX secretion system membrane protein PorP/SprF</fullName>
    </submittedName>
</protein>
<dbReference type="Pfam" id="PF11751">
    <property type="entry name" value="PorP_SprF"/>
    <property type="match status" value="1"/>
</dbReference>
<dbReference type="Proteomes" id="UP001589654">
    <property type="component" value="Unassembled WGS sequence"/>
</dbReference>
<reference evidence="1 2" key="1">
    <citation type="submission" date="2024-09" db="EMBL/GenBank/DDBJ databases">
        <authorList>
            <person name="Sun Q."/>
            <person name="Mori K."/>
        </authorList>
    </citation>
    <scope>NUCLEOTIDE SEQUENCE [LARGE SCALE GENOMIC DNA]</scope>
    <source>
        <strain evidence="1 2">CECT 7682</strain>
    </source>
</reference>
<dbReference type="RefSeq" id="WP_290248536.1">
    <property type="nucleotide sequence ID" value="NZ_JAUFQT010000001.1"/>
</dbReference>
<keyword evidence="2" id="KW-1185">Reference proteome</keyword>
<sequence>MNKYIPIFLLAFLMSSLPVFGQSRKYITQFSFFPSYFNPSLVGYGGSSVNGIIRNQWGGFDGAPKTMFLNGEIDFDELPGSGFPDNLGRNSIGLNIMHDQQGPFNETGVLLNYGNRLPISNKHHVRMGMGLNFTSLNMDGSSLTPEQSDDPTLNKYLGGFAEMTIFDFNIGMALTHKKYYFAYSMQNVSKGKISSGDPMISERPSISNFQAGYRRSISEKWGLIGNALYRTQVGVPNDFEFNLKALLMDQFWVGAGHRWNNSTHLLAGVSKDRFRVGYVFEIATTSGARMRGSTHEFMASVQLFEDYEKGIFGIW</sequence>
<dbReference type="NCBIfam" id="TIGR03519">
    <property type="entry name" value="T9SS_PorP_fam"/>
    <property type="match status" value="1"/>
</dbReference>
<proteinExistence type="predicted"/>
<dbReference type="EMBL" id="JBHMEW010000051">
    <property type="protein sequence ID" value="MFB9211599.1"/>
    <property type="molecule type" value="Genomic_DNA"/>
</dbReference>
<dbReference type="InterPro" id="IPR019861">
    <property type="entry name" value="PorP/SprF_Bacteroidetes"/>
</dbReference>
<organism evidence="1 2">
    <name type="scientific">Echinicola jeungdonensis</name>
    <dbReference type="NCBI Taxonomy" id="709343"/>
    <lineage>
        <taxon>Bacteria</taxon>
        <taxon>Pseudomonadati</taxon>
        <taxon>Bacteroidota</taxon>
        <taxon>Cytophagia</taxon>
        <taxon>Cytophagales</taxon>
        <taxon>Cyclobacteriaceae</taxon>
        <taxon>Echinicola</taxon>
    </lineage>
</organism>
<name>A0ABV5J443_9BACT</name>
<evidence type="ECO:0000313" key="2">
    <source>
        <dbReference type="Proteomes" id="UP001589654"/>
    </source>
</evidence>
<comment type="caution">
    <text evidence="1">The sequence shown here is derived from an EMBL/GenBank/DDBJ whole genome shotgun (WGS) entry which is preliminary data.</text>
</comment>
<accession>A0ABV5J443</accession>